<accession>A0AAN6GBV7</accession>
<dbReference type="SMART" id="SM00454">
    <property type="entry name" value="SAM"/>
    <property type="match status" value="1"/>
</dbReference>
<organism evidence="7 8">
    <name type="scientific">Tilletia horrida</name>
    <dbReference type="NCBI Taxonomy" id="155126"/>
    <lineage>
        <taxon>Eukaryota</taxon>
        <taxon>Fungi</taxon>
        <taxon>Dikarya</taxon>
        <taxon>Basidiomycota</taxon>
        <taxon>Ustilaginomycotina</taxon>
        <taxon>Exobasidiomycetes</taxon>
        <taxon>Tilletiales</taxon>
        <taxon>Tilletiaceae</taxon>
        <taxon>Tilletia</taxon>
    </lineage>
</organism>
<feature type="compositionally biased region" description="Polar residues" evidence="3">
    <location>
        <begin position="951"/>
        <end position="965"/>
    </location>
</feature>
<dbReference type="EMBL" id="JAPDMQ010000280">
    <property type="protein sequence ID" value="KAK0528251.1"/>
    <property type="molecule type" value="Genomic_DNA"/>
</dbReference>
<dbReference type="SUPFAM" id="SSF47769">
    <property type="entry name" value="SAM/Pointed domain"/>
    <property type="match status" value="1"/>
</dbReference>
<dbReference type="InterPro" id="IPR013761">
    <property type="entry name" value="SAM/pointed_sf"/>
</dbReference>
<feature type="compositionally biased region" description="Low complexity" evidence="3">
    <location>
        <begin position="64"/>
        <end position="75"/>
    </location>
</feature>
<evidence type="ECO:0000259" key="5">
    <source>
        <dbReference type="PROSITE" id="PS50105"/>
    </source>
</evidence>
<feature type="compositionally biased region" description="Gly residues" evidence="3">
    <location>
        <begin position="7"/>
        <end position="29"/>
    </location>
</feature>
<dbReference type="SMART" id="SM00326">
    <property type="entry name" value="SH3"/>
    <property type="match status" value="2"/>
</dbReference>
<dbReference type="PROSITE" id="PS50002">
    <property type="entry name" value="SH3"/>
    <property type="match status" value="2"/>
</dbReference>
<dbReference type="InterPro" id="IPR029071">
    <property type="entry name" value="Ubiquitin-like_domsf"/>
</dbReference>
<feature type="domain" description="SH3" evidence="4">
    <location>
        <begin position="866"/>
        <end position="927"/>
    </location>
</feature>
<dbReference type="PROSITE" id="PS50200">
    <property type="entry name" value="RA"/>
    <property type="match status" value="1"/>
</dbReference>
<feature type="compositionally biased region" description="Low complexity" evidence="3">
    <location>
        <begin position="576"/>
        <end position="592"/>
    </location>
</feature>
<dbReference type="Gene3D" id="2.30.30.40">
    <property type="entry name" value="SH3 Domains"/>
    <property type="match status" value="2"/>
</dbReference>
<dbReference type="InterPro" id="IPR001452">
    <property type="entry name" value="SH3_domain"/>
</dbReference>
<feature type="compositionally biased region" description="Low complexity" evidence="3">
    <location>
        <begin position="495"/>
        <end position="511"/>
    </location>
</feature>
<feature type="compositionally biased region" description="Low complexity" evidence="3">
    <location>
        <begin position="1015"/>
        <end position="1026"/>
    </location>
</feature>
<dbReference type="Gene3D" id="3.10.20.90">
    <property type="entry name" value="Phosphatidylinositol 3-kinase Catalytic Subunit, Chain A, domain 1"/>
    <property type="match status" value="1"/>
</dbReference>
<dbReference type="InterPro" id="IPR001660">
    <property type="entry name" value="SAM"/>
</dbReference>
<protein>
    <submittedName>
        <fullName evidence="7">Uncharacterized protein</fullName>
    </submittedName>
</protein>
<feature type="domain" description="Ras-associating" evidence="6">
    <location>
        <begin position="377"/>
        <end position="454"/>
    </location>
</feature>
<evidence type="ECO:0000256" key="3">
    <source>
        <dbReference type="SAM" id="MobiDB-lite"/>
    </source>
</evidence>
<feature type="compositionally biased region" description="Low complexity" evidence="3">
    <location>
        <begin position="927"/>
        <end position="950"/>
    </location>
</feature>
<comment type="caution">
    <text evidence="7">The sequence shown here is derived from an EMBL/GenBank/DDBJ whole genome shotgun (WGS) entry which is preliminary data.</text>
</comment>
<feature type="compositionally biased region" description="Low complexity" evidence="3">
    <location>
        <begin position="537"/>
        <end position="561"/>
    </location>
</feature>
<evidence type="ECO:0000313" key="8">
    <source>
        <dbReference type="Proteomes" id="UP001176521"/>
    </source>
</evidence>
<proteinExistence type="predicted"/>
<evidence type="ECO:0000313" key="7">
    <source>
        <dbReference type="EMBL" id="KAK0528251.1"/>
    </source>
</evidence>
<reference evidence="7" key="1">
    <citation type="journal article" date="2023" name="PhytoFront">
        <title>Draft Genome Resources of Seven Strains of Tilletia horrida, Causal Agent of Kernel Smut of Rice.</title>
        <authorList>
            <person name="Khanal S."/>
            <person name="Antony Babu S."/>
            <person name="Zhou X.G."/>
        </authorList>
    </citation>
    <scope>NUCLEOTIDE SEQUENCE</scope>
    <source>
        <strain evidence="7">TX3</strain>
    </source>
</reference>
<dbReference type="CDD" id="cd01786">
    <property type="entry name" value="RA_STE50"/>
    <property type="match status" value="1"/>
</dbReference>
<dbReference type="GO" id="GO:0007165">
    <property type="term" value="P:signal transduction"/>
    <property type="evidence" value="ECO:0007669"/>
    <property type="project" value="InterPro"/>
</dbReference>
<feature type="region of interest" description="Disordered" evidence="3">
    <location>
        <begin position="824"/>
        <end position="852"/>
    </location>
</feature>
<keyword evidence="1 2" id="KW-0728">SH3 domain</keyword>
<feature type="region of interest" description="Disordered" evidence="3">
    <location>
        <begin position="495"/>
        <end position="615"/>
    </location>
</feature>
<dbReference type="AlphaFoldDB" id="A0AAN6GBV7"/>
<keyword evidence="8" id="KW-1185">Reference proteome</keyword>
<evidence type="ECO:0000256" key="1">
    <source>
        <dbReference type="ARBA" id="ARBA00022443"/>
    </source>
</evidence>
<dbReference type="Pfam" id="PF00788">
    <property type="entry name" value="RA"/>
    <property type="match status" value="1"/>
</dbReference>
<feature type="compositionally biased region" description="Low complexity" evidence="3">
    <location>
        <begin position="654"/>
        <end position="693"/>
    </location>
</feature>
<feature type="region of interest" description="Disordered" evidence="3">
    <location>
        <begin position="652"/>
        <end position="693"/>
    </location>
</feature>
<feature type="region of interest" description="Disordered" evidence="3">
    <location>
        <begin position="1"/>
        <end position="45"/>
    </location>
</feature>
<dbReference type="Proteomes" id="UP001176521">
    <property type="component" value="Unassembled WGS sequence"/>
</dbReference>
<dbReference type="PROSITE" id="PS50105">
    <property type="entry name" value="SAM_DOMAIN"/>
    <property type="match status" value="1"/>
</dbReference>
<sequence>MLANGSSAGGGADGSSGSGGGGAGAGGNDGPHPHSQPSSAAAASAAAAGAASTSPILAMATAAGAPGAGPSYSRGGLPGAGGPSQPGSAHSLGNGPLSPSVHVTDWSESHVSSWLHSLGFSHLAPSFREHGINGDSLILLDDDNLQEIGVHSVGQRLALLGEIYRLKETYDIPIEEGDYVPQSAFPTISLPSAAPSEPPASLSHVIQAIQQRNERIAALETELSKVTIYLNRLQQDFAQVCQLVGLQKPSSCDAPPIFPFSPTRADSDHLMALNTAAGKMAAAMGLSASQQALFSGLPGGPNSANPLSAPMTARAPTSAASTLNIGATPFTGRTSSTNGDGLLAPDSALSAISSSASAIPNSNGTTTALPGFGGSDPENTYRSFRVTLDDPCYRVLPAALKKYKINDDWKKYALIICHGNTERCVTYEEKPLLLFQKLKESKQNPIFMLRHIRDVKNPIALAKAKAEARKHTTTGPPVVKVPIKDLGAAGAAAAASASGPSASQSTSALSAETDKTTSTSPKNNKVAQTVARFEQGASASSPRPSTAPANAASGGDAAGDAQEGKDGAAPSGDSLGAGSHPSSAPANSSNAAFTPTSSTTKTGAPSSSKSAVSGHTFVPLGSPEWAVAMAVRALKNGHDPEKPVLTGAATRLQASTTPTTAASSSSSSTALKTVSSSSTQSQSGVSPGAAPESGAASRKFAIAIYPYPSERDDEFDVELGDTFVVLSKIHGWWAVERDPKADGEGDGQYVEVDAPERDGRSGSGGKRRIKVVRTGWVPAGCLLEMSEPLAVAVPTLKEKLEEAGSAAAEGEKRAAGVVAAAGESAANDVSAGEGKTSEGADASGGGLAQPQPQMATFPIPPALITSPSTPGVMLMDYASPPEDRLSLKKNDRLRVFKRYSHWSYCVQEGGSNGRGWVPSWYIGKASASSATSSSSRRTGASSIASSGAGKRTSSSKNIMGSTASGPLTGGSANGKGKAPASGASAAASALSTPTRATSAGSAEGAAVDKARMEGRSANGGSSSAVGGDTGAFDGGGGDASGMPAGTAATATLPTVSATS</sequence>
<feature type="compositionally biased region" description="Low complexity" evidence="3">
    <location>
        <begin position="1040"/>
        <end position="1059"/>
    </location>
</feature>
<evidence type="ECO:0000256" key="2">
    <source>
        <dbReference type="PROSITE-ProRule" id="PRU00192"/>
    </source>
</evidence>
<gene>
    <name evidence="7" type="ORF">OC842_004615</name>
</gene>
<feature type="region of interest" description="Disordered" evidence="3">
    <location>
        <begin position="64"/>
        <end position="96"/>
    </location>
</feature>
<feature type="compositionally biased region" description="Polar residues" evidence="3">
    <location>
        <begin position="516"/>
        <end position="527"/>
    </location>
</feature>
<dbReference type="Pfam" id="PF07647">
    <property type="entry name" value="SAM_2"/>
    <property type="match status" value="1"/>
</dbReference>
<dbReference type="InterPro" id="IPR000159">
    <property type="entry name" value="RA_dom"/>
</dbReference>
<dbReference type="InterPro" id="IPR036028">
    <property type="entry name" value="SH3-like_dom_sf"/>
</dbReference>
<dbReference type="Pfam" id="PF00018">
    <property type="entry name" value="SH3_1"/>
    <property type="match status" value="1"/>
</dbReference>
<evidence type="ECO:0000259" key="6">
    <source>
        <dbReference type="PROSITE" id="PS50200"/>
    </source>
</evidence>
<name>A0AAN6GBV7_9BASI</name>
<feature type="domain" description="SH3" evidence="4">
    <location>
        <begin position="696"/>
        <end position="787"/>
    </location>
</feature>
<feature type="domain" description="SAM" evidence="5">
    <location>
        <begin position="106"/>
        <end position="169"/>
    </location>
</feature>
<feature type="compositionally biased region" description="Polar residues" evidence="3">
    <location>
        <begin position="593"/>
        <end position="613"/>
    </location>
</feature>
<evidence type="ECO:0000259" key="4">
    <source>
        <dbReference type="PROSITE" id="PS50002"/>
    </source>
</evidence>
<feature type="compositionally biased region" description="Low complexity" evidence="3">
    <location>
        <begin position="974"/>
        <end position="999"/>
    </location>
</feature>
<feature type="region of interest" description="Disordered" evidence="3">
    <location>
        <begin position="738"/>
        <end position="766"/>
    </location>
</feature>
<feature type="compositionally biased region" description="Gly residues" evidence="3">
    <location>
        <begin position="1027"/>
        <end position="1039"/>
    </location>
</feature>
<dbReference type="Gene3D" id="1.10.150.50">
    <property type="entry name" value="Transcription Factor, Ets-1"/>
    <property type="match status" value="1"/>
</dbReference>
<feature type="region of interest" description="Disordered" evidence="3">
    <location>
        <begin position="927"/>
        <end position="1059"/>
    </location>
</feature>
<dbReference type="SUPFAM" id="SSF54236">
    <property type="entry name" value="Ubiquitin-like"/>
    <property type="match status" value="1"/>
</dbReference>
<dbReference type="SMART" id="SM00314">
    <property type="entry name" value="RA"/>
    <property type="match status" value="1"/>
</dbReference>
<dbReference type="SUPFAM" id="SSF50044">
    <property type="entry name" value="SH3-domain"/>
    <property type="match status" value="2"/>
</dbReference>